<comment type="caution">
    <text evidence="2">The sequence shown here is derived from an EMBL/GenBank/DDBJ whole genome shotgun (WGS) entry which is preliminary data.</text>
</comment>
<name>A0A8J2TWT8_9MICO</name>
<evidence type="ECO:0000256" key="1">
    <source>
        <dbReference type="SAM" id="MobiDB-lite"/>
    </source>
</evidence>
<evidence type="ECO:0000313" key="2">
    <source>
        <dbReference type="EMBL" id="GGA08843.1"/>
    </source>
</evidence>
<feature type="region of interest" description="Disordered" evidence="1">
    <location>
        <begin position="1"/>
        <end position="30"/>
    </location>
</feature>
<reference evidence="2" key="1">
    <citation type="journal article" date="2014" name="Int. J. Syst. Evol. Microbiol.">
        <title>Complete genome sequence of Corynebacterium casei LMG S-19264T (=DSM 44701T), isolated from a smear-ripened cheese.</title>
        <authorList>
            <consortium name="US DOE Joint Genome Institute (JGI-PGF)"/>
            <person name="Walter F."/>
            <person name="Albersmeier A."/>
            <person name="Kalinowski J."/>
            <person name="Ruckert C."/>
        </authorList>
    </citation>
    <scope>NUCLEOTIDE SEQUENCE</scope>
    <source>
        <strain evidence="2">CGMCC 1.12785</strain>
    </source>
</reference>
<protein>
    <submittedName>
        <fullName evidence="2">Uncharacterized protein</fullName>
    </submittedName>
</protein>
<dbReference type="Proteomes" id="UP000616114">
    <property type="component" value="Unassembled WGS sequence"/>
</dbReference>
<keyword evidence="3" id="KW-1185">Reference proteome</keyword>
<organism evidence="2 3">
    <name type="scientific">Sediminivirga luteola</name>
    <dbReference type="NCBI Taxonomy" id="1774748"/>
    <lineage>
        <taxon>Bacteria</taxon>
        <taxon>Bacillati</taxon>
        <taxon>Actinomycetota</taxon>
        <taxon>Actinomycetes</taxon>
        <taxon>Micrococcales</taxon>
        <taxon>Brevibacteriaceae</taxon>
        <taxon>Sediminivirga</taxon>
    </lineage>
</organism>
<dbReference type="RefSeq" id="WP_188549805.1">
    <property type="nucleotide sequence ID" value="NZ_BMFY01000003.1"/>
</dbReference>
<proteinExistence type="predicted"/>
<gene>
    <name evidence="2" type="ORF">GCM10011333_09780</name>
</gene>
<sequence>MTSMPLGAEARGEVLPGRPLPGSSVLPPAQTGTAKVSRAFTRLQGKHGLEAVLMPALQGGRLPEEENLWTPWQHAPEPERGRDATWEGRLPAPQPLLLRTVPAALLDSDGRDIGVSLRYGLMGRPRWLSLQEGPSRRDRTRSEVRAWSRSWPVESHWWDPGVIRRLARLQVLLDDGRGLLLYREDGRWQVAGCYE</sequence>
<accession>A0A8J2TWT8</accession>
<dbReference type="EMBL" id="BMFY01000003">
    <property type="protein sequence ID" value="GGA08843.1"/>
    <property type="molecule type" value="Genomic_DNA"/>
</dbReference>
<dbReference type="AlphaFoldDB" id="A0A8J2TWT8"/>
<evidence type="ECO:0000313" key="3">
    <source>
        <dbReference type="Proteomes" id="UP000616114"/>
    </source>
</evidence>
<reference evidence="2" key="2">
    <citation type="submission" date="2020-09" db="EMBL/GenBank/DDBJ databases">
        <authorList>
            <person name="Sun Q."/>
            <person name="Zhou Y."/>
        </authorList>
    </citation>
    <scope>NUCLEOTIDE SEQUENCE</scope>
    <source>
        <strain evidence="2">CGMCC 1.12785</strain>
    </source>
</reference>